<dbReference type="InterPro" id="IPR036420">
    <property type="entry name" value="BRCT_dom_sf"/>
</dbReference>
<feature type="compositionally biased region" description="Polar residues" evidence="14">
    <location>
        <begin position="1285"/>
        <end position="1295"/>
    </location>
</feature>
<feature type="domain" description="BRCT" evidence="16">
    <location>
        <begin position="2408"/>
        <end position="2513"/>
    </location>
</feature>
<feature type="compositionally biased region" description="Basic and acidic residues" evidence="14">
    <location>
        <begin position="2091"/>
        <end position="2100"/>
    </location>
</feature>
<proteinExistence type="predicted"/>
<dbReference type="InterPro" id="IPR017907">
    <property type="entry name" value="Znf_RING_CS"/>
</dbReference>
<feature type="compositionally biased region" description="Basic residues" evidence="14">
    <location>
        <begin position="888"/>
        <end position="898"/>
    </location>
</feature>
<feature type="compositionally biased region" description="Basic and acidic residues" evidence="14">
    <location>
        <begin position="543"/>
        <end position="554"/>
    </location>
</feature>
<evidence type="ECO:0000256" key="13">
    <source>
        <dbReference type="PROSITE-ProRule" id="PRU00175"/>
    </source>
</evidence>
<feature type="compositionally biased region" description="Polar residues" evidence="14">
    <location>
        <begin position="1824"/>
        <end position="1836"/>
    </location>
</feature>
<feature type="compositionally biased region" description="Polar residues" evidence="14">
    <location>
        <begin position="2131"/>
        <end position="2140"/>
    </location>
</feature>
<feature type="compositionally biased region" description="Basic and acidic residues" evidence="14">
    <location>
        <begin position="1263"/>
        <end position="1275"/>
    </location>
</feature>
<feature type="compositionally biased region" description="Polar residues" evidence="14">
    <location>
        <begin position="1909"/>
        <end position="1922"/>
    </location>
</feature>
<evidence type="ECO:0000259" key="15">
    <source>
        <dbReference type="PROSITE" id="PS50089"/>
    </source>
</evidence>
<feature type="domain" description="BRCT" evidence="16">
    <location>
        <begin position="2327"/>
        <end position="2389"/>
    </location>
</feature>
<dbReference type="SUPFAM" id="SSF57850">
    <property type="entry name" value="RING/U-box"/>
    <property type="match status" value="1"/>
</dbReference>
<evidence type="ECO:0000313" key="18">
    <source>
        <dbReference type="Proteomes" id="UP001519460"/>
    </source>
</evidence>
<feature type="compositionally biased region" description="Basic and acidic residues" evidence="14">
    <location>
        <begin position="2005"/>
        <end position="2020"/>
    </location>
</feature>
<keyword evidence="9" id="KW-0234">DNA repair</keyword>
<comment type="caution">
    <text evidence="17">The sequence shown here is derived from an EMBL/GenBank/DDBJ whole genome shotgun (WGS) entry which is preliminary data.</text>
</comment>
<evidence type="ECO:0000256" key="14">
    <source>
        <dbReference type="SAM" id="MobiDB-lite"/>
    </source>
</evidence>
<feature type="compositionally biased region" description="Low complexity" evidence="14">
    <location>
        <begin position="2287"/>
        <end position="2301"/>
    </location>
</feature>
<dbReference type="GO" id="GO:0006281">
    <property type="term" value="P:DNA repair"/>
    <property type="evidence" value="ECO:0007669"/>
    <property type="project" value="UniProtKB-KW"/>
</dbReference>
<dbReference type="EMBL" id="JACVVK020000309">
    <property type="protein sequence ID" value="KAK7479149.1"/>
    <property type="molecule type" value="Genomic_DNA"/>
</dbReference>
<feature type="compositionally biased region" description="Basic and acidic residues" evidence="14">
    <location>
        <begin position="564"/>
        <end position="577"/>
    </location>
</feature>
<sequence length="2523" mass="273440">MTTRNIQELIGLMQKNLECSICLELFTNPVSTKCDHCFCRFCITEFLEKKRSVPCPLCKQPVTKRSLQEREELANIVNAIRKLITAFQDDSGTIYSPPKGPQSFFPCTPDTVISKPEISKSKLRRNLRCTKQATGAAAEDPLGLFTDEDKGDGDVSITSSTATPTELRPRKKPAPPAESVSNTSRTIASGSRNRTRSTVTTPMTTEGLLQYLNEGSCGYNGGSSPPNSRLVGQDPAPHAENRPAQTGDSAGVAIFVEDADTENPDLETLEGNNRHNKSVSAIPAKSQQNTRRGAVERDKGNQVESLEKENLVEHVSSRALKKKGEGPAKSGLAEGSQNSSDMSISSTQQFLQPRPVITRTYGRHASTRGSSDLKVKNWIASLPANPQTHATNAENSVSVKGAGNEENQSVRRTVEEEALTDQPQEQNENSPVTDLRIEDQAPEVMLTPPVRKRRIFKSREPLEEQDKSNSQDDEPADPYVFVVGHTPVAKSKKGRSRSKENKGKTVTKPQLKLDLAEKKTVRFSDNVTNKPKKVSVPAAADSGMKEKRADKNDESVEEFLTSADDVHPTETAAEHSGAEATHSEAGMDDTSAGADQKRKTSARKKRQVRKDTAPKVTHGEASQIQREKKTEELAAWIGQAEDHDLLFSTQDAHASIESMEAGEERPEDKNLQPNQNPTGEPRKEIEIAPEKQVTTPAHPPVSISAHDFKSPSPVVHSNNSRTVEVVAETQLSNEGDIILPSPASATGFPSFSTPKTRTTRQTRSSLRGHHDETALGSSSNANKSRPREWTAEPRQSPRVVKNAGNGDSADSALACGSPRPRLSLKSKQTRSDKPTPCASQEEQATESCSHVQKSSSYQSQGQESTSRRQGADTIVSPCTPVDVASPKNNRRSSLHQKKASPQVIDQSSAQEESGESSMPTSCVPETESISSEPVPGRSPPQKRRSLRRRNVTADEAEKSKPRHPPKPAAPDNISAEEKPRKTGSDEREQIKATPDTDYNTHGDDGASLEIIAPTLEEEEGNLDFDASGSSATDDLNITPALTDFEPPNLSLQPEEIQNRLSSPSLPSETRIASAPSSQQSSTSYKTSTTTRGDNSSATLQKKSTSKEDDREENTVSDTADDDVRIVQEEGVTRKESMLKDTAGLGSSLPVTAETETLTDGTVMEDSSATLAPESVDVVAASESTQPSSASQRSLRHKVTREAHRLQKLAKRSPPAFQEQADNLISRSNNGSQSLSRSSSTSGSPSQSLLNPFPARQKRKGKAKFADVDTHPKTSDGNKINIRSGKANQQASLSTSDEIHAGGHNKANTKPLPGQEEQETLEPESLPLFGENQDLDKEGGFIRDENEDAKEDTDRGCEDQSKLLVVDTQHRTQSESLRSPTLPSSCRVVMDSLQDDILDKSQGHPTLVSGHQYANESSEVEKEQAMDTSITPRKLMSSSAGKETTAVSSHLNAPLTSLSGQEIEITNHEQARSPQITEKPQKRMEDTPSLKSRKRKSAEETDEFCQVKKSPRLCPPRTPILKSGVSPASSSGKSVCSAPPRATSLMSDSDEDDAVLVVRRTKRKCFSLDGSPLRSKTPAKRPRSRLLTRTVNNGSDVDLQGKDGGSQHVGIEVMVGEGQDRAVLDGRVRDVIVDTTEENDEEVRRGVGKKPASQGCRSHLADEEKCMVEENGNSSHQNDDIQVVTPVRKARKIKRGLASSIGRDILQPGGETASSAVEQNLIQLSPSIADKIHKQTTEAADVVDLCHEEAGDVEDKNSTTADPASGDPANHLKLKGKGTHREASGSAVEVLNADEPDLNRVRTLGRESGTADGTDTDGTLAPSRLPSQSKLSLVSQDKSLEITHASVRTETDDATIPPVDFDLRFDSEVEEEDAGSVGPGTNTEDDEGVDVNSGEAAEAEEQMQEKRRSLTPQPSPQKQTDPTSCAVETGNTMSAAAEVVEDDSEEEVAVKKKKPKRPVIDSDTESSQNSGDESEASFQLNFTSSSAVSSQSEILTTQQRTVMEGELERMRAEIAEMEAKLHQRSSKADSGNDSCSRTEKSSGNKCSLKTDADDDGDRQTPSCVAEADSSSAVSNPKTEMLGSAEASDGDDEKDKATKDEGGTDADVNMEDNATVYNDDDICVSLPARQASRHSSPICTPTKQKENGASSDEDSDDLFLSPLSPTPPPAAKHTLARRDSKWEPLFPIDLDAIDTRPASPVTRVRQSLDFTVRDSKSSDAIQSSKVSHSQLKKYDDLSDSQDSDSLAGVKKVPDSQFTDSDDSDSVPHSPQNKRSSQRLSKKTRTQEDGTSGSVCVVDSSGSPAPGPPRRSTQSKRVCLRQLAGANECKVYSKFNDHVTHVIIKTAPGSRVCERTLKYFQGVAGRCWVLSYDWVTDSTEAGRPLPEAGYEVVGDTVKGDDHKGPKKARLSSAPLLAGFAFTCVGVSPDMTKKEVIQLLTMSGAEVLDDPWELNSHRAKYKLVIRCVDSDAQPPTPAEIELFNGQYKHFGLVTVAREWILDSICTHSLQPLADYVFNTNKDLRLPL</sequence>
<feature type="compositionally biased region" description="Polar residues" evidence="14">
    <location>
        <begin position="1373"/>
        <end position="1383"/>
    </location>
</feature>
<reference evidence="17 18" key="1">
    <citation type="journal article" date="2023" name="Sci. Data">
        <title>Genome assembly of the Korean intertidal mud-creeper Batillaria attramentaria.</title>
        <authorList>
            <person name="Patra A.K."/>
            <person name="Ho P.T."/>
            <person name="Jun S."/>
            <person name="Lee S.J."/>
            <person name="Kim Y."/>
            <person name="Won Y.J."/>
        </authorList>
    </citation>
    <scope>NUCLEOTIDE SEQUENCE [LARGE SCALE GENOMIC DNA]</scope>
    <source>
        <strain evidence="17">Wonlab-2016</strain>
    </source>
</reference>
<feature type="compositionally biased region" description="Low complexity" evidence="14">
    <location>
        <begin position="1076"/>
        <end position="1090"/>
    </location>
</feature>
<feature type="compositionally biased region" description="Basic and acidic residues" evidence="14">
    <location>
        <begin position="1121"/>
        <end position="1138"/>
    </location>
</feature>
<evidence type="ECO:0000256" key="10">
    <source>
        <dbReference type="ARBA" id="ARBA00023242"/>
    </source>
</evidence>
<dbReference type="GO" id="GO:0008270">
    <property type="term" value="F:zinc ion binding"/>
    <property type="evidence" value="ECO:0007669"/>
    <property type="project" value="UniProtKB-KW"/>
</dbReference>
<feature type="region of interest" description="Disordered" evidence="14">
    <location>
        <begin position="216"/>
        <end position="248"/>
    </location>
</feature>
<feature type="region of interest" description="Disordered" evidence="14">
    <location>
        <begin position="264"/>
        <end position="355"/>
    </location>
</feature>
<feature type="compositionally biased region" description="Basic and acidic residues" evidence="14">
    <location>
        <begin position="1478"/>
        <end position="1487"/>
    </location>
</feature>
<organism evidence="17 18">
    <name type="scientific">Batillaria attramentaria</name>
    <dbReference type="NCBI Taxonomy" id="370345"/>
    <lineage>
        <taxon>Eukaryota</taxon>
        <taxon>Metazoa</taxon>
        <taxon>Spiralia</taxon>
        <taxon>Lophotrochozoa</taxon>
        <taxon>Mollusca</taxon>
        <taxon>Gastropoda</taxon>
        <taxon>Caenogastropoda</taxon>
        <taxon>Sorbeoconcha</taxon>
        <taxon>Cerithioidea</taxon>
        <taxon>Batillariidae</taxon>
        <taxon>Batillaria</taxon>
    </lineage>
</organism>
<keyword evidence="7 13" id="KW-0863">Zinc-finger</keyword>
<evidence type="ECO:0000256" key="6">
    <source>
        <dbReference type="ARBA" id="ARBA00022763"/>
    </source>
</evidence>
<dbReference type="CDD" id="cd16498">
    <property type="entry name" value="RING-HC_BRCA1"/>
    <property type="match status" value="1"/>
</dbReference>
<feature type="compositionally biased region" description="Polar residues" evidence="14">
    <location>
        <begin position="179"/>
        <end position="192"/>
    </location>
</feature>
<feature type="region of interest" description="Disordered" evidence="14">
    <location>
        <begin position="1746"/>
        <end position="2111"/>
    </location>
</feature>
<feature type="compositionally biased region" description="Basic residues" evidence="14">
    <location>
        <begin position="940"/>
        <end position="950"/>
    </location>
</feature>
<dbReference type="Gene3D" id="3.30.40.10">
    <property type="entry name" value="Zinc/RING finger domain, C3HC4 (zinc finger)"/>
    <property type="match status" value="1"/>
</dbReference>
<feature type="region of interest" description="Disordered" evidence="14">
    <location>
        <begin position="384"/>
        <end position="629"/>
    </location>
</feature>
<feature type="compositionally biased region" description="Polar residues" evidence="14">
    <location>
        <begin position="1153"/>
        <end position="1169"/>
    </location>
</feature>
<dbReference type="PROSITE" id="PS00518">
    <property type="entry name" value="ZF_RING_1"/>
    <property type="match status" value="1"/>
</dbReference>
<dbReference type="SUPFAM" id="SSF52113">
    <property type="entry name" value="BRCT domain"/>
    <property type="match status" value="2"/>
</dbReference>
<comment type="subcellular location">
    <subcellularLocation>
        <location evidence="2">Chromosome</location>
    </subcellularLocation>
    <subcellularLocation>
        <location evidence="1">Nucleus</location>
    </subcellularLocation>
</comment>
<evidence type="ECO:0000256" key="9">
    <source>
        <dbReference type="ARBA" id="ARBA00023204"/>
    </source>
</evidence>
<dbReference type="PANTHER" id="PTHR13763">
    <property type="entry name" value="BREAST CANCER TYPE 1 SUSCEPTIBILITY PROTEIN BRCA1"/>
    <property type="match status" value="1"/>
</dbReference>
<feature type="compositionally biased region" description="Polar residues" evidence="14">
    <location>
        <begin position="1091"/>
        <end position="1102"/>
    </location>
</feature>
<keyword evidence="4" id="KW-0479">Metal-binding</keyword>
<feature type="compositionally biased region" description="Polar residues" evidence="14">
    <location>
        <begin position="1181"/>
        <end position="1192"/>
    </location>
</feature>
<keyword evidence="10" id="KW-0539">Nucleus</keyword>
<feature type="compositionally biased region" description="Polar residues" evidence="14">
    <location>
        <begin position="2067"/>
        <end position="2076"/>
    </location>
</feature>
<keyword evidence="8" id="KW-0862">Zinc</keyword>
<feature type="compositionally biased region" description="Low complexity" evidence="14">
    <location>
        <begin position="906"/>
        <end position="917"/>
    </location>
</feature>
<feature type="compositionally biased region" description="Polar residues" evidence="14">
    <location>
        <begin position="1058"/>
        <end position="1067"/>
    </location>
</feature>
<evidence type="ECO:0000256" key="7">
    <source>
        <dbReference type="ARBA" id="ARBA00022771"/>
    </source>
</evidence>
<feature type="compositionally biased region" description="Polar residues" evidence="14">
    <location>
        <begin position="1425"/>
        <end position="1459"/>
    </location>
</feature>
<evidence type="ECO:0000256" key="2">
    <source>
        <dbReference type="ARBA" id="ARBA00004286"/>
    </source>
</evidence>
<dbReference type="GO" id="GO:0005634">
    <property type="term" value="C:nucleus"/>
    <property type="evidence" value="ECO:0007669"/>
    <property type="project" value="UniProtKB-SubCell"/>
</dbReference>
<dbReference type="InterPro" id="IPR013083">
    <property type="entry name" value="Znf_RING/FYVE/PHD"/>
</dbReference>
<dbReference type="Proteomes" id="UP001519460">
    <property type="component" value="Unassembled WGS sequence"/>
</dbReference>
<keyword evidence="6" id="KW-0227">DNA damage</keyword>
<name>A0ABD0JVN8_9CAEN</name>
<dbReference type="PROSITE" id="PS50089">
    <property type="entry name" value="ZF_RING_2"/>
    <property type="match status" value="1"/>
</dbReference>
<dbReference type="InterPro" id="IPR031099">
    <property type="entry name" value="BRCA1-associated"/>
</dbReference>
<feature type="compositionally biased region" description="Low complexity" evidence="14">
    <location>
        <begin position="1809"/>
        <end position="1818"/>
    </location>
</feature>
<keyword evidence="11" id="KW-0131">Cell cycle</keyword>
<dbReference type="SMART" id="SM00184">
    <property type="entry name" value="RING"/>
    <property type="match status" value="1"/>
</dbReference>
<feature type="region of interest" description="Disordered" evidence="14">
    <location>
        <begin position="646"/>
        <end position="1383"/>
    </location>
</feature>
<feature type="compositionally biased region" description="Basic and acidic residues" evidence="14">
    <location>
        <begin position="680"/>
        <end position="689"/>
    </location>
</feature>
<dbReference type="Pfam" id="PF00097">
    <property type="entry name" value="zf-C3HC4"/>
    <property type="match status" value="1"/>
</dbReference>
<feature type="compositionally biased region" description="Polar residues" evidence="14">
    <location>
        <begin position="837"/>
        <end position="864"/>
    </location>
</feature>
<feature type="compositionally biased region" description="Basic and acidic residues" evidence="14">
    <location>
        <begin position="1351"/>
        <end position="1360"/>
    </location>
</feature>
<feature type="region of interest" description="Disordered" evidence="14">
    <location>
        <begin position="2126"/>
        <end position="2313"/>
    </location>
</feature>
<keyword evidence="5" id="KW-0677">Repeat</keyword>
<feature type="compositionally biased region" description="Basic and acidic residues" evidence="14">
    <location>
        <begin position="293"/>
        <end position="326"/>
    </location>
</feature>
<feature type="compositionally biased region" description="Polar residues" evidence="14">
    <location>
        <begin position="1964"/>
        <end position="2000"/>
    </location>
</feature>
<evidence type="ECO:0000256" key="12">
    <source>
        <dbReference type="ARBA" id="ARBA00031556"/>
    </source>
</evidence>
<evidence type="ECO:0000259" key="16">
    <source>
        <dbReference type="PROSITE" id="PS50172"/>
    </source>
</evidence>
<feature type="compositionally biased region" description="Basic and acidic residues" evidence="14">
    <location>
        <begin position="1333"/>
        <end position="1343"/>
    </location>
</feature>
<feature type="region of interest" description="Disordered" evidence="14">
    <location>
        <begin position="140"/>
        <end position="204"/>
    </location>
</feature>
<evidence type="ECO:0000256" key="5">
    <source>
        <dbReference type="ARBA" id="ARBA00022737"/>
    </source>
</evidence>
<evidence type="ECO:0000256" key="3">
    <source>
        <dbReference type="ARBA" id="ARBA00022454"/>
    </source>
</evidence>
<dbReference type="Gene3D" id="3.40.50.10190">
    <property type="entry name" value="BRCT domain"/>
    <property type="match status" value="2"/>
</dbReference>
<feature type="compositionally biased region" description="Low complexity" evidence="14">
    <location>
        <begin position="1225"/>
        <end position="1248"/>
    </location>
</feature>
<feature type="domain" description="RING-type" evidence="15">
    <location>
        <begin position="19"/>
        <end position="59"/>
    </location>
</feature>
<dbReference type="InterPro" id="IPR001357">
    <property type="entry name" value="BRCT_dom"/>
</dbReference>
<protein>
    <recommendedName>
        <fullName evidence="12">RING-type E3 ubiquitin transferase BRCA1</fullName>
    </recommendedName>
</protein>
<feature type="compositionally biased region" description="Polar residues" evidence="14">
    <location>
        <begin position="335"/>
        <end position="351"/>
    </location>
</feature>
<feature type="region of interest" description="Disordered" evidence="14">
    <location>
        <begin position="1637"/>
        <end position="1657"/>
    </location>
</feature>
<feature type="compositionally biased region" description="Basic and acidic residues" evidence="14">
    <location>
        <begin position="975"/>
        <end position="990"/>
    </location>
</feature>
<evidence type="ECO:0000256" key="1">
    <source>
        <dbReference type="ARBA" id="ARBA00004123"/>
    </source>
</evidence>
<dbReference type="PROSITE" id="PS50172">
    <property type="entry name" value="BRCT"/>
    <property type="match status" value="2"/>
</dbReference>
<feature type="compositionally biased region" description="Polar residues" evidence="14">
    <location>
        <begin position="2216"/>
        <end position="2227"/>
    </location>
</feature>
<keyword evidence="18" id="KW-1185">Reference proteome</keyword>
<dbReference type="InterPro" id="IPR018957">
    <property type="entry name" value="Znf_C3HC4_RING-type"/>
</dbReference>
<feature type="compositionally biased region" description="Basic and acidic residues" evidence="14">
    <location>
        <begin position="1746"/>
        <end position="1756"/>
    </location>
</feature>
<dbReference type="PANTHER" id="PTHR13763:SF0">
    <property type="entry name" value="BREAST CANCER TYPE 1 SUSCEPTIBILITY PROTEIN"/>
    <property type="match status" value="1"/>
</dbReference>
<dbReference type="GO" id="GO:0005694">
    <property type="term" value="C:chromosome"/>
    <property type="evidence" value="ECO:0007669"/>
    <property type="project" value="UniProtKB-SubCell"/>
</dbReference>
<feature type="compositionally biased region" description="Polar residues" evidence="14">
    <location>
        <begin position="384"/>
        <end position="398"/>
    </location>
</feature>
<feature type="compositionally biased region" description="Basic and acidic residues" evidence="14">
    <location>
        <begin position="457"/>
        <end position="470"/>
    </location>
</feature>
<dbReference type="SMART" id="SM00292">
    <property type="entry name" value="BRCT"/>
    <property type="match status" value="2"/>
</dbReference>
<feature type="compositionally biased region" description="Low complexity" evidence="14">
    <location>
        <begin position="1521"/>
        <end position="1538"/>
    </location>
</feature>
<gene>
    <name evidence="17" type="ORF">BaRGS_00029590</name>
</gene>
<feature type="compositionally biased region" description="Polar residues" evidence="14">
    <location>
        <begin position="421"/>
        <end position="432"/>
    </location>
</feature>
<evidence type="ECO:0000313" key="17">
    <source>
        <dbReference type="EMBL" id="KAK7479149.1"/>
    </source>
</evidence>
<evidence type="ECO:0000256" key="8">
    <source>
        <dbReference type="ARBA" id="ARBA00022833"/>
    </source>
</evidence>
<feature type="region of interest" description="Disordered" evidence="14">
    <location>
        <begin position="1398"/>
        <end position="1549"/>
    </location>
</feature>
<feature type="compositionally biased region" description="Basic residues" evidence="14">
    <location>
        <begin position="599"/>
        <end position="608"/>
    </location>
</feature>
<dbReference type="InterPro" id="IPR001841">
    <property type="entry name" value="Znf_RING"/>
</dbReference>
<evidence type="ECO:0000256" key="11">
    <source>
        <dbReference type="ARBA" id="ARBA00023306"/>
    </source>
</evidence>
<dbReference type="Pfam" id="PF00533">
    <property type="entry name" value="BRCT"/>
    <property type="match status" value="1"/>
</dbReference>
<accession>A0ABD0JVN8</accession>
<evidence type="ECO:0000256" key="4">
    <source>
        <dbReference type="ARBA" id="ARBA00022723"/>
    </source>
</evidence>
<keyword evidence="3" id="KW-0158">Chromosome</keyword>
<feature type="compositionally biased region" description="Low complexity" evidence="14">
    <location>
        <begin position="752"/>
        <end position="765"/>
    </location>
</feature>